<dbReference type="AlphaFoldDB" id="A0A0R0HYK5"/>
<evidence type="ECO:0000313" key="3">
    <source>
        <dbReference type="EnsemblPlants" id="KRH31636"/>
    </source>
</evidence>
<feature type="region of interest" description="Disordered" evidence="1">
    <location>
        <begin position="1"/>
        <end position="27"/>
    </location>
</feature>
<reference evidence="2" key="3">
    <citation type="submission" date="2018-07" db="EMBL/GenBank/DDBJ databases">
        <title>WGS assembly of Glycine max.</title>
        <authorList>
            <person name="Schmutz J."/>
            <person name="Cannon S."/>
            <person name="Schlueter J."/>
            <person name="Ma J."/>
            <person name="Mitros T."/>
            <person name="Nelson W."/>
            <person name="Hyten D."/>
            <person name="Song Q."/>
            <person name="Thelen J."/>
            <person name="Cheng J."/>
            <person name="Xu D."/>
            <person name="Hellsten U."/>
            <person name="May G."/>
            <person name="Yu Y."/>
            <person name="Sakurai T."/>
            <person name="Umezawa T."/>
            <person name="Bhattacharyya M."/>
            <person name="Sandhu D."/>
            <person name="Valliyodan B."/>
            <person name="Lindquist E."/>
            <person name="Peto M."/>
            <person name="Grant D."/>
            <person name="Shu S."/>
            <person name="Goodstein D."/>
            <person name="Barry K."/>
            <person name="Futrell-Griggs M."/>
            <person name="Abernathy B."/>
            <person name="Du J."/>
            <person name="Tian Z."/>
            <person name="Zhu L."/>
            <person name="Gill N."/>
            <person name="Joshi T."/>
            <person name="Libault M."/>
            <person name="Sethuraman A."/>
            <person name="Zhang X."/>
            <person name="Shinozaki K."/>
            <person name="Nguyen H."/>
            <person name="Wing R."/>
            <person name="Cregan P."/>
            <person name="Specht J."/>
            <person name="Grimwood J."/>
            <person name="Rokhsar D."/>
            <person name="Stacey G."/>
            <person name="Shoemaker R."/>
            <person name="Jackson S."/>
        </authorList>
    </citation>
    <scope>NUCLEOTIDE SEQUENCE</scope>
    <source>
        <tissue evidence="2">Callus</tissue>
    </source>
</reference>
<dbReference type="Gramene" id="KRH31636">
    <property type="protein sequence ID" value="KRH31636"/>
    <property type="gene ID" value="GLYMA_10G002000"/>
</dbReference>
<evidence type="ECO:0000313" key="2">
    <source>
        <dbReference type="EMBL" id="KRH31636.1"/>
    </source>
</evidence>
<reference evidence="2 3" key="1">
    <citation type="journal article" date="2010" name="Nature">
        <title>Genome sequence of the palaeopolyploid soybean.</title>
        <authorList>
            <person name="Schmutz J."/>
            <person name="Cannon S.B."/>
            <person name="Schlueter J."/>
            <person name="Ma J."/>
            <person name="Mitros T."/>
            <person name="Nelson W."/>
            <person name="Hyten D.L."/>
            <person name="Song Q."/>
            <person name="Thelen J.J."/>
            <person name="Cheng J."/>
            <person name="Xu D."/>
            <person name="Hellsten U."/>
            <person name="May G.D."/>
            <person name="Yu Y."/>
            <person name="Sakurai T."/>
            <person name="Umezawa T."/>
            <person name="Bhattacharyya M.K."/>
            <person name="Sandhu D."/>
            <person name="Valliyodan B."/>
            <person name="Lindquist E."/>
            <person name="Peto M."/>
            <person name="Grant D."/>
            <person name="Shu S."/>
            <person name="Goodstein D."/>
            <person name="Barry K."/>
            <person name="Futrell-Griggs M."/>
            <person name="Abernathy B."/>
            <person name="Du J."/>
            <person name="Tian Z."/>
            <person name="Zhu L."/>
            <person name="Gill N."/>
            <person name="Joshi T."/>
            <person name="Libault M."/>
            <person name="Sethuraman A."/>
            <person name="Zhang X.-C."/>
            <person name="Shinozaki K."/>
            <person name="Nguyen H.T."/>
            <person name="Wing R.A."/>
            <person name="Cregan P."/>
            <person name="Specht J."/>
            <person name="Grimwood J."/>
            <person name="Rokhsar D."/>
            <person name="Stacey G."/>
            <person name="Shoemaker R.C."/>
            <person name="Jackson S.A."/>
        </authorList>
    </citation>
    <scope>NUCLEOTIDE SEQUENCE [LARGE SCALE GENOMIC DNA]</scope>
    <source>
        <strain evidence="3">cv. Williams 82</strain>
        <tissue evidence="2">Callus</tissue>
    </source>
</reference>
<dbReference type="Proteomes" id="UP000008827">
    <property type="component" value="Chromosome 10"/>
</dbReference>
<keyword evidence="4" id="KW-1185">Reference proteome</keyword>
<dbReference type="EMBL" id="CM000843">
    <property type="protein sequence ID" value="KRH31636.1"/>
    <property type="molecule type" value="Genomic_DNA"/>
</dbReference>
<accession>A0A0R0HYK5</accession>
<proteinExistence type="predicted"/>
<feature type="compositionally biased region" description="Polar residues" evidence="1">
    <location>
        <begin position="1"/>
        <end position="11"/>
    </location>
</feature>
<evidence type="ECO:0000313" key="4">
    <source>
        <dbReference type="Proteomes" id="UP000008827"/>
    </source>
</evidence>
<sequence>MLNNWPNQLTLSDRDKRTNTTSTSAKQSFKHNFSDSKHFMVSRIPSVEQQNIKWKAYMQNLKIQVILIPKANFIIYIISSSVDVSDSCDIYTLLKK</sequence>
<gene>
    <name evidence="2" type="ORF">GLYMA_10G002000</name>
</gene>
<evidence type="ECO:0000256" key="1">
    <source>
        <dbReference type="SAM" id="MobiDB-lite"/>
    </source>
</evidence>
<protein>
    <submittedName>
        <fullName evidence="2 3">Uncharacterized protein</fullName>
    </submittedName>
</protein>
<dbReference type="InParanoid" id="A0A0R0HYK5"/>
<reference evidence="3" key="2">
    <citation type="submission" date="2018-02" db="UniProtKB">
        <authorList>
            <consortium name="EnsemblPlants"/>
        </authorList>
    </citation>
    <scope>IDENTIFICATION</scope>
    <source>
        <strain evidence="3">Williams 82</strain>
    </source>
</reference>
<dbReference type="EnsemblPlants" id="KRH31636">
    <property type="protein sequence ID" value="KRH31636"/>
    <property type="gene ID" value="GLYMA_10G002000"/>
</dbReference>
<organism evidence="2">
    <name type="scientific">Glycine max</name>
    <name type="common">Soybean</name>
    <name type="synonym">Glycine hispida</name>
    <dbReference type="NCBI Taxonomy" id="3847"/>
    <lineage>
        <taxon>Eukaryota</taxon>
        <taxon>Viridiplantae</taxon>
        <taxon>Streptophyta</taxon>
        <taxon>Embryophyta</taxon>
        <taxon>Tracheophyta</taxon>
        <taxon>Spermatophyta</taxon>
        <taxon>Magnoliopsida</taxon>
        <taxon>eudicotyledons</taxon>
        <taxon>Gunneridae</taxon>
        <taxon>Pentapetalae</taxon>
        <taxon>rosids</taxon>
        <taxon>fabids</taxon>
        <taxon>Fabales</taxon>
        <taxon>Fabaceae</taxon>
        <taxon>Papilionoideae</taxon>
        <taxon>50 kb inversion clade</taxon>
        <taxon>NPAAA clade</taxon>
        <taxon>indigoferoid/millettioid clade</taxon>
        <taxon>Phaseoleae</taxon>
        <taxon>Glycine</taxon>
        <taxon>Glycine subgen. Soja</taxon>
    </lineage>
</organism>
<name>A0A0R0HYK5_SOYBN</name>